<dbReference type="Proteomes" id="UP000019434">
    <property type="component" value="Chromosome"/>
</dbReference>
<keyword evidence="3" id="KW-1185">Reference proteome</keyword>
<evidence type="ECO:0000256" key="1">
    <source>
        <dbReference type="SAM" id="Phobius"/>
    </source>
</evidence>
<feature type="transmembrane region" description="Helical" evidence="1">
    <location>
        <begin position="75"/>
        <end position="92"/>
    </location>
</feature>
<evidence type="ECO:0000313" key="3">
    <source>
        <dbReference type="Proteomes" id="UP000019434"/>
    </source>
</evidence>
<keyword evidence="1" id="KW-1133">Transmembrane helix</keyword>
<proteinExistence type="predicted"/>
<accession>W8P5N8</accession>
<dbReference type="STRING" id="195522.BD01_1178"/>
<reference evidence="2 3" key="1">
    <citation type="submission" date="2014-02" db="EMBL/GenBank/DDBJ databases">
        <title>Genome Sequence of an Hyperthermophilic Archaeon, Thermococcus nautili 30-1, producing viral vesicles.</title>
        <authorList>
            <person name="Oberto J."/>
            <person name="Gaudin M."/>
            <person name="Cossu M."/>
            <person name="Gorlas A."/>
            <person name="Slesarev A."/>
            <person name="Marguet E."/>
            <person name="Forterre P."/>
        </authorList>
    </citation>
    <scope>NUCLEOTIDE SEQUENCE [LARGE SCALE GENOMIC DNA]</scope>
    <source>
        <strain evidence="2 3">30-1</strain>
    </source>
</reference>
<organism evidence="2 3">
    <name type="scientific">Thermococcus nautili</name>
    <dbReference type="NCBI Taxonomy" id="195522"/>
    <lineage>
        <taxon>Archaea</taxon>
        <taxon>Methanobacteriati</taxon>
        <taxon>Methanobacteriota</taxon>
        <taxon>Thermococci</taxon>
        <taxon>Thermococcales</taxon>
        <taxon>Thermococcaceae</taxon>
        <taxon>Thermococcus</taxon>
    </lineage>
</organism>
<dbReference type="HOGENOM" id="CLU_1307879_0_0_2"/>
<keyword evidence="1" id="KW-0472">Membrane</keyword>
<dbReference type="RefSeq" id="WP_042690897.1">
    <property type="nucleotide sequence ID" value="NZ_CP007264.1"/>
</dbReference>
<evidence type="ECO:0000313" key="2">
    <source>
        <dbReference type="EMBL" id="AHL22795.1"/>
    </source>
</evidence>
<feature type="transmembrane region" description="Helical" evidence="1">
    <location>
        <begin position="162"/>
        <end position="189"/>
    </location>
</feature>
<name>W8P5N8_9EURY</name>
<dbReference type="GeneID" id="82170856"/>
<feature type="transmembrane region" description="Helical" evidence="1">
    <location>
        <begin position="112"/>
        <end position="128"/>
    </location>
</feature>
<sequence length="210" mass="23190">MAEQMWSKTDIVIKHRSLMRIPVGIGGMLSGPLFIWGILAGGPSPALALGLSAIFAALASFAIEYFGSKPNMKIQISRAISAIIGIGWIWLWVELIKDPADYLGSGWTTEELWILVMAVFALGTYLKYKTSSEVATSSTMLNFVWKIYNNIKRNAKNATEGWIATPGFHILIGLAALIMWLGGIVILWATIEPLAWLLWIIKPDRISLGR</sequence>
<dbReference type="KEGG" id="tnu:BD01_1178"/>
<feature type="transmembrane region" description="Helical" evidence="1">
    <location>
        <begin position="21"/>
        <end position="39"/>
    </location>
</feature>
<gene>
    <name evidence="2" type="ORF">BD01_1178</name>
</gene>
<keyword evidence="1" id="KW-0812">Transmembrane</keyword>
<dbReference type="EMBL" id="CP007264">
    <property type="protein sequence ID" value="AHL22795.1"/>
    <property type="molecule type" value="Genomic_DNA"/>
</dbReference>
<dbReference type="OrthoDB" id="382981at2157"/>
<protein>
    <submittedName>
        <fullName evidence="2">Uncharacterized protein</fullName>
    </submittedName>
</protein>
<feature type="transmembrane region" description="Helical" evidence="1">
    <location>
        <begin position="45"/>
        <end position="63"/>
    </location>
</feature>
<dbReference type="AlphaFoldDB" id="W8P5N8"/>